<accession>A0A645G447</accession>
<organism evidence="1">
    <name type="scientific">bioreactor metagenome</name>
    <dbReference type="NCBI Taxonomy" id="1076179"/>
    <lineage>
        <taxon>unclassified sequences</taxon>
        <taxon>metagenomes</taxon>
        <taxon>ecological metagenomes</taxon>
    </lineage>
</organism>
<reference evidence="1" key="1">
    <citation type="submission" date="2019-08" db="EMBL/GenBank/DDBJ databases">
        <authorList>
            <person name="Kucharzyk K."/>
            <person name="Murdoch R.W."/>
            <person name="Higgins S."/>
            <person name="Loffler F."/>
        </authorList>
    </citation>
    <scope>NUCLEOTIDE SEQUENCE</scope>
</reference>
<proteinExistence type="predicted"/>
<sequence>MDKVHPSGLLKPCQSARYITALLRTACDKYGGGQREVLNKHLKHMDRLSVKPVHILQNYHGAPPGGRAADKAADRPSYDYGCAFQNDDGVRVVRYAPAAHKIGKDPGKQRKIYAVVLRHLLGAIQCRLLYKVAP</sequence>
<gene>
    <name evidence="1" type="ORF">SDC9_167958</name>
</gene>
<dbReference type="EMBL" id="VSSQ01068384">
    <property type="protein sequence ID" value="MPN20579.1"/>
    <property type="molecule type" value="Genomic_DNA"/>
</dbReference>
<comment type="caution">
    <text evidence="1">The sequence shown here is derived from an EMBL/GenBank/DDBJ whole genome shotgun (WGS) entry which is preliminary data.</text>
</comment>
<evidence type="ECO:0000313" key="1">
    <source>
        <dbReference type="EMBL" id="MPN20579.1"/>
    </source>
</evidence>
<name>A0A645G447_9ZZZZ</name>
<dbReference type="AlphaFoldDB" id="A0A645G447"/>
<protein>
    <submittedName>
        <fullName evidence="1">Uncharacterized protein</fullName>
    </submittedName>
</protein>